<dbReference type="PROSITE" id="PS51007">
    <property type="entry name" value="CYTC"/>
    <property type="match status" value="1"/>
</dbReference>
<sequence>MKYLFSLTAVLVVLSLTACGGDKAPKAEAQKTQSSNPGGLTDFQMENGIGPITEKIVLGDIDMAKVKVGEEMFKAKCAPCHKMDKRFVGPALRYVTERRTPEYILNMILNPDQMVKEHPEAKKMLGEYLSPMTNMNLTVDQAKDLLEYLRFADKEGLEKKIEADPPFRNQK</sequence>
<evidence type="ECO:0000256" key="1">
    <source>
        <dbReference type="ARBA" id="ARBA00022617"/>
    </source>
</evidence>
<comment type="caution">
    <text evidence="7">The sequence shown here is derived from an EMBL/GenBank/DDBJ whole genome shotgun (WGS) entry which is preliminary data.</text>
</comment>
<proteinExistence type="predicted"/>
<dbReference type="Gene3D" id="1.10.760.10">
    <property type="entry name" value="Cytochrome c-like domain"/>
    <property type="match status" value="1"/>
</dbReference>
<evidence type="ECO:0000256" key="2">
    <source>
        <dbReference type="ARBA" id="ARBA00022723"/>
    </source>
</evidence>
<dbReference type="InterPro" id="IPR036909">
    <property type="entry name" value="Cyt_c-like_dom_sf"/>
</dbReference>
<dbReference type="AlphaFoldDB" id="A0A7V1PTF2"/>
<dbReference type="PROSITE" id="PS51257">
    <property type="entry name" value="PROKAR_LIPOPROTEIN"/>
    <property type="match status" value="1"/>
</dbReference>
<dbReference type="GO" id="GO:0020037">
    <property type="term" value="F:heme binding"/>
    <property type="evidence" value="ECO:0007669"/>
    <property type="project" value="InterPro"/>
</dbReference>
<feature type="signal peptide" evidence="5">
    <location>
        <begin position="1"/>
        <end position="20"/>
    </location>
</feature>
<keyword evidence="1 4" id="KW-0349">Heme</keyword>
<organism evidence="7">
    <name type="scientific">Caldithrix abyssi</name>
    <dbReference type="NCBI Taxonomy" id="187145"/>
    <lineage>
        <taxon>Bacteria</taxon>
        <taxon>Pseudomonadati</taxon>
        <taxon>Calditrichota</taxon>
        <taxon>Calditrichia</taxon>
        <taxon>Calditrichales</taxon>
        <taxon>Calditrichaceae</taxon>
        <taxon>Caldithrix</taxon>
    </lineage>
</organism>
<dbReference type="InterPro" id="IPR009056">
    <property type="entry name" value="Cyt_c-like_dom"/>
</dbReference>
<name>A0A7V1PTF2_CALAY</name>
<evidence type="ECO:0000256" key="3">
    <source>
        <dbReference type="ARBA" id="ARBA00023004"/>
    </source>
</evidence>
<feature type="chain" id="PRO_5031144412" evidence="5">
    <location>
        <begin position="21"/>
        <end position="171"/>
    </location>
</feature>
<reference evidence="7" key="1">
    <citation type="journal article" date="2020" name="mSystems">
        <title>Genome- and Community-Level Interaction Insights into Carbon Utilization and Element Cycling Functions of Hydrothermarchaeota in Hydrothermal Sediment.</title>
        <authorList>
            <person name="Zhou Z."/>
            <person name="Liu Y."/>
            <person name="Xu W."/>
            <person name="Pan J."/>
            <person name="Luo Z.H."/>
            <person name="Li M."/>
        </authorList>
    </citation>
    <scope>NUCLEOTIDE SEQUENCE [LARGE SCALE GENOMIC DNA]</scope>
    <source>
        <strain evidence="7">HyVt-456</strain>
    </source>
</reference>
<evidence type="ECO:0000313" key="7">
    <source>
        <dbReference type="EMBL" id="HED09568.1"/>
    </source>
</evidence>
<gene>
    <name evidence="7" type="ORF">ENJ10_02680</name>
</gene>
<evidence type="ECO:0000259" key="6">
    <source>
        <dbReference type="PROSITE" id="PS51007"/>
    </source>
</evidence>
<dbReference type="GO" id="GO:0046872">
    <property type="term" value="F:metal ion binding"/>
    <property type="evidence" value="ECO:0007669"/>
    <property type="project" value="UniProtKB-KW"/>
</dbReference>
<keyword evidence="5" id="KW-0732">Signal</keyword>
<accession>A0A7V1PTF2</accession>
<keyword evidence="3 4" id="KW-0408">Iron</keyword>
<evidence type="ECO:0000256" key="4">
    <source>
        <dbReference type="PROSITE-ProRule" id="PRU00433"/>
    </source>
</evidence>
<dbReference type="Pfam" id="PF00034">
    <property type="entry name" value="Cytochrom_C"/>
    <property type="match status" value="1"/>
</dbReference>
<feature type="domain" description="Cytochrome c" evidence="6">
    <location>
        <begin position="64"/>
        <end position="153"/>
    </location>
</feature>
<dbReference type="GO" id="GO:0009055">
    <property type="term" value="F:electron transfer activity"/>
    <property type="evidence" value="ECO:0007669"/>
    <property type="project" value="InterPro"/>
</dbReference>
<dbReference type="SUPFAM" id="SSF46626">
    <property type="entry name" value="Cytochrome c"/>
    <property type="match status" value="1"/>
</dbReference>
<keyword evidence="2 4" id="KW-0479">Metal-binding</keyword>
<dbReference type="EMBL" id="DRLD01000071">
    <property type="protein sequence ID" value="HED09568.1"/>
    <property type="molecule type" value="Genomic_DNA"/>
</dbReference>
<evidence type="ECO:0000256" key="5">
    <source>
        <dbReference type="SAM" id="SignalP"/>
    </source>
</evidence>
<dbReference type="Proteomes" id="UP000886005">
    <property type="component" value="Unassembled WGS sequence"/>
</dbReference>
<protein>
    <submittedName>
        <fullName evidence="7">Cytochrome c</fullName>
    </submittedName>
</protein>